<organism evidence="2 3">
    <name type="scientific">Phialophora macrospora</name>
    <dbReference type="NCBI Taxonomy" id="1851006"/>
    <lineage>
        <taxon>Eukaryota</taxon>
        <taxon>Fungi</taxon>
        <taxon>Dikarya</taxon>
        <taxon>Ascomycota</taxon>
        <taxon>Pezizomycotina</taxon>
        <taxon>Eurotiomycetes</taxon>
        <taxon>Chaetothyriomycetidae</taxon>
        <taxon>Chaetothyriales</taxon>
        <taxon>Herpotrichiellaceae</taxon>
        <taxon>Phialophora</taxon>
    </lineage>
</organism>
<feature type="region of interest" description="Disordered" evidence="1">
    <location>
        <begin position="548"/>
        <end position="573"/>
    </location>
</feature>
<feature type="compositionally biased region" description="Low complexity" evidence="1">
    <location>
        <begin position="548"/>
        <end position="561"/>
    </location>
</feature>
<feature type="compositionally biased region" description="Low complexity" evidence="1">
    <location>
        <begin position="94"/>
        <end position="112"/>
    </location>
</feature>
<dbReference type="AlphaFoldDB" id="A0A0D2GDE2"/>
<reference evidence="2 3" key="1">
    <citation type="submission" date="2015-01" db="EMBL/GenBank/DDBJ databases">
        <title>The Genome Sequence of Capronia semiimmersa CBS27337.</title>
        <authorList>
            <consortium name="The Broad Institute Genomics Platform"/>
            <person name="Cuomo C."/>
            <person name="de Hoog S."/>
            <person name="Gorbushina A."/>
            <person name="Stielow B."/>
            <person name="Teixiera M."/>
            <person name="Abouelleil A."/>
            <person name="Chapman S.B."/>
            <person name="Priest M."/>
            <person name="Young S.K."/>
            <person name="Wortman J."/>
            <person name="Nusbaum C."/>
            <person name="Birren B."/>
        </authorList>
    </citation>
    <scope>NUCLEOTIDE SEQUENCE [LARGE SCALE GENOMIC DNA]</scope>
    <source>
        <strain evidence="2 3">CBS 27337</strain>
    </source>
</reference>
<evidence type="ECO:0000313" key="3">
    <source>
        <dbReference type="Proteomes" id="UP000054266"/>
    </source>
</evidence>
<keyword evidence="3" id="KW-1185">Reference proteome</keyword>
<dbReference type="PANTHER" id="PTHR40618">
    <property type="entry name" value="B-ZIP TRANSCRIPTION FACTOR (EUROFUNG)-RELATED"/>
    <property type="match status" value="1"/>
</dbReference>
<protein>
    <recommendedName>
        <fullName evidence="4">BZIP domain-containing protein</fullName>
    </recommendedName>
</protein>
<sequence length="696" mass="77209">MSVAMPMHAFTKPRHGDRTYSSLQSILDNPTHLLMSSQAVARPTGGDLDILSASRYPQGLMQPYEEMEEQNPRKRKATTLMGQLYGGIVLAGSAASESNHSSSPEQDPSSTPKKAKSTKRASINDGDEPAVEKKQRGRPRLDTHDETAADRRRTQIRLAQRAYRHRKETTISGLKQRVTALQNTIEQMNKTFLTLHDNMVDAGILASHYSLGRQLQSATEEFVALSKIASPESDDEEEAAIAAITQGEGKASSPEPGEKSNNRRGSAHKDAKSSSTKPSAKKTNVRRAVSFNDHSSTDAEADVEELPARVQTDDTFVALSQTAWTTDNSNIHGLNDVLSFNATVPEVILYDDPNEKLVVERPLKPAHQPEGSYTYSFQETTFARRLHRMCLERAFRNLTNPHIDPTYIKRAFRFTFCFSNRKRMLQRFQEMLKRRAGESLENWNVPFFHIGGAGTHFPRRDDDGNPIYPPNMVSPAKAFGPQPYIEAETPRFEASLQETLDNIGFGGIWFDSHDVEEYLKTKGIYLDGQSSFIEVDPTVLSLVKSTTTTTTTSDGTSISDRSPLETALRTPSPLLPTERFTDPFIAHDPSDLYAPYQPTTTRAMATLFPPSTSRAPTPKSTGDDVWASFSIPGVSGDEAQPTFSDLLGTRRHNPVTFDVEMFLERMIEGSACLGRAPGFRKAAIDEALLNSLQEGF</sequence>
<feature type="compositionally biased region" description="Basic and acidic residues" evidence="1">
    <location>
        <begin position="130"/>
        <end position="153"/>
    </location>
</feature>
<dbReference type="GO" id="GO:0003700">
    <property type="term" value="F:DNA-binding transcription factor activity"/>
    <property type="evidence" value="ECO:0007669"/>
    <property type="project" value="InterPro"/>
</dbReference>
<feature type="region of interest" description="Disordered" evidence="1">
    <location>
        <begin position="245"/>
        <end position="306"/>
    </location>
</feature>
<dbReference type="CDD" id="cd14688">
    <property type="entry name" value="bZIP_YAP"/>
    <property type="match status" value="1"/>
</dbReference>
<dbReference type="PANTHER" id="PTHR40618:SF1">
    <property type="entry name" value="B-ZIP TRANSCRIPTION FACTOR (EUROFUNG)"/>
    <property type="match status" value="1"/>
</dbReference>
<dbReference type="Gene3D" id="1.20.5.170">
    <property type="match status" value="1"/>
</dbReference>
<evidence type="ECO:0008006" key="4">
    <source>
        <dbReference type="Google" id="ProtNLM"/>
    </source>
</evidence>
<feature type="compositionally biased region" description="Basic and acidic residues" evidence="1">
    <location>
        <begin position="256"/>
        <end position="272"/>
    </location>
</feature>
<gene>
    <name evidence="2" type="ORF">PV04_02426</name>
</gene>
<name>A0A0D2GDE2_9EURO</name>
<proteinExistence type="predicted"/>
<dbReference type="SUPFAM" id="SSF57959">
    <property type="entry name" value="Leucine zipper domain"/>
    <property type="match status" value="1"/>
</dbReference>
<dbReference type="STRING" id="5601.A0A0D2GDE2"/>
<dbReference type="EMBL" id="KN846957">
    <property type="protein sequence ID" value="KIW70124.1"/>
    <property type="molecule type" value="Genomic_DNA"/>
</dbReference>
<dbReference type="Proteomes" id="UP000054266">
    <property type="component" value="Unassembled WGS sequence"/>
</dbReference>
<feature type="region of interest" description="Disordered" evidence="1">
    <location>
        <begin position="94"/>
        <end position="153"/>
    </location>
</feature>
<dbReference type="HOGENOM" id="CLU_013452_0_0_1"/>
<evidence type="ECO:0000313" key="2">
    <source>
        <dbReference type="EMBL" id="KIW70124.1"/>
    </source>
</evidence>
<accession>A0A0D2GDE2</accession>
<evidence type="ECO:0000256" key="1">
    <source>
        <dbReference type="SAM" id="MobiDB-lite"/>
    </source>
</evidence>
<dbReference type="InterPro" id="IPR046347">
    <property type="entry name" value="bZIP_sf"/>
</dbReference>